<keyword evidence="6" id="KW-0067">ATP-binding</keyword>
<comment type="catalytic activity">
    <reaction evidence="7">
        <text>L-threonyl-[protein] + ATP = O-phospho-L-threonyl-[protein] + ADP + H(+)</text>
        <dbReference type="Rhea" id="RHEA:46608"/>
        <dbReference type="Rhea" id="RHEA-COMP:11060"/>
        <dbReference type="Rhea" id="RHEA-COMP:11605"/>
        <dbReference type="ChEBI" id="CHEBI:15378"/>
        <dbReference type="ChEBI" id="CHEBI:30013"/>
        <dbReference type="ChEBI" id="CHEBI:30616"/>
        <dbReference type="ChEBI" id="CHEBI:61977"/>
        <dbReference type="ChEBI" id="CHEBI:456216"/>
        <dbReference type="EC" id="2.7.11.1"/>
    </reaction>
</comment>
<dbReference type="Gene3D" id="3.30.200.20">
    <property type="entry name" value="Phosphorylase Kinase, domain 1"/>
    <property type="match status" value="1"/>
</dbReference>
<evidence type="ECO:0000256" key="6">
    <source>
        <dbReference type="ARBA" id="ARBA00022840"/>
    </source>
</evidence>
<dbReference type="GeneID" id="116412351"/>
<dbReference type="InterPro" id="IPR050236">
    <property type="entry name" value="Ser_Thr_kinase_AGC"/>
</dbReference>
<evidence type="ECO:0000256" key="1">
    <source>
        <dbReference type="ARBA" id="ARBA00012513"/>
    </source>
</evidence>
<dbReference type="Pfam" id="PF00069">
    <property type="entry name" value="Pkinase"/>
    <property type="match status" value="1"/>
</dbReference>
<keyword evidence="5" id="KW-0418">Kinase</keyword>
<dbReference type="SMART" id="SM00220">
    <property type="entry name" value="S_TKc"/>
    <property type="match status" value="1"/>
</dbReference>
<dbReference type="InterPro" id="IPR011009">
    <property type="entry name" value="Kinase-like_dom_sf"/>
</dbReference>
<dbReference type="PROSITE" id="PS00108">
    <property type="entry name" value="PROTEIN_KINASE_ST"/>
    <property type="match status" value="1"/>
</dbReference>
<dbReference type="RefSeq" id="XP_031762348.1">
    <property type="nucleotide sequence ID" value="XM_031906488.1"/>
</dbReference>
<dbReference type="InterPro" id="IPR000719">
    <property type="entry name" value="Prot_kinase_dom"/>
</dbReference>
<evidence type="ECO:0000313" key="10">
    <source>
        <dbReference type="Proteomes" id="UP000008143"/>
    </source>
</evidence>
<dbReference type="GO" id="GO:0005524">
    <property type="term" value="F:ATP binding"/>
    <property type="evidence" value="ECO:0007669"/>
    <property type="project" value="UniProtKB-KW"/>
</dbReference>
<dbReference type="PANTHER" id="PTHR24356">
    <property type="entry name" value="SERINE/THREONINE-PROTEIN KINASE"/>
    <property type="match status" value="1"/>
</dbReference>
<dbReference type="PANTHER" id="PTHR24356:SF246">
    <property type="entry name" value="SERINE_THREONINE-PROTEIN KINASE N1"/>
    <property type="match status" value="1"/>
</dbReference>
<evidence type="ECO:0000259" key="9">
    <source>
        <dbReference type="PROSITE" id="PS50011"/>
    </source>
</evidence>
<dbReference type="SUPFAM" id="SSF56112">
    <property type="entry name" value="Protein kinase-like (PK-like)"/>
    <property type="match status" value="1"/>
</dbReference>
<comment type="catalytic activity">
    <reaction evidence="8">
        <text>L-seryl-[protein] + ATP = O-phospho-L-seryl-[protein] + ADP + H(+)</text>
        <dbReference type="Rhea" id="RHEA:17989"/>
        <dbReference type="Rhea" id="RHEA-COMP:9863"/>
        <dbReference type="Rhea" id="RHEA-COMP:11604"/>
        <dbReference type="ChEBI" id="CHEBI:15378"/>
        <dbReference type="ChEBI" id="CHEBI:29999"/>
        <dbReference type="ChEBI" id="CHEBI:30616"/>
        <dbReference type="ChEBI" id="CHEBI:83421"/>
        <dbReference type="ChEBI" id="CHEBI:456216"/>
        <dbReference type="EC" id="2.7.11.1"/>
    </reaction>
</comment>
<evidence type="ECO:0000256" key="3">
    <source>
        <dbReference type="ARBA" id="ARBA00022679"/>
    </source>
</evidence>
<keyword evidence="2" id="KW-0723">Serine/threonine-protein kinase</keyword>
<organism evidence="10 11">
    <name type="scientific">Xenopus tropicalis</name>
    <name type="common">Western clawed frog</name>
    <name type="synonym">Silurana tropicalis</name>
    <dbReference type="NCBI Taxonomy" id="8364"/>
    <lineage>
        <taxon>Eukaryota</taxon>
        <taxon>Metazoa</taxon>
        <taxon>Chordata</taxon>
        <taxon>Craniata</taxon>
        <taxon>Vertebrata</taxon>
        <taxon>Euteleostomi</taxon>
        <taxon>Amphibia</taxon>
        <taxon>Batrachia</taxon>
        <taxon>Anura</taxon>
        <taxon>Pipoidea</taxon>
        <taxon>Pipidae</taxon>
        <taxon>Xenopodinae</taxon>
        <taxon>Xenopus</taxon>
        <taxon>Silurana</taxon>
    </lineage>
</organism>
<dbReference type="InterPro" id="IPR008271">
    <property type="entry name" value="Ser/Thr_kinase_AS"/>
</dbReference>
<keyword evidence="10" id="KW-1185">Reference proteome</keyword>
<evidence type="ECO:0000256" key="7">
    <source>
        <dbReference type="ARBA" id="ARBA00047899"/>
    </source>
</evidence>
<dbReference type="PROSITE" id="PS50011">
    <property type="entry name" value="PROTEIN_KINASE_DOM"/>
    <property type="match status" value="1"/>
</dbReference>
<reference evidence="11" key="1">
    <citation type="submission" date="2025-08" db="UniProtKB">
        <authorList>
            <consortium name="RefSeq"/>
        </authorList>
    </citation>
    <scope>IDENTIFICATION</scope>
    <source>
        <strain evidence="11">Nigerian</strain>
        <tissue evidence="11">Liver and blood</tissue>
    </source>
</reference>
<keyword evidence="3" id="KW-0808">Transferase</keyword>
<dbReference type="Gene3D" id="1.10.510.10">
    <property type="entry name" value="Transferase(Phosphotransferase) domain 1"/>
    <property type="match status" value="1"/>
</dbReference>
<keyword evidence="4" id="KW-0547">Nucleotide-binding</keyword>
<protein>
    <recommendedName>
        <fullName evidence="1">non-specific serine/threonine protein kinase</fullName>
        <ecNumber evidence="1">2.7.11.1</ecNumber>
    </recommendedName>
</protein>
<dbReference type="AlphaFoldDB" id="A0A8J1JWS5"/>
<gene>
    <name evidence="11 12" type="primary">LOC116412351</name>
</gene>
<dbReference type="EC" id="2.7.11.1" evidence="1"/>
<dbReference type="Xenbase" id="XB-GENE-29098567">
    <property type="gene designation" value="LOC116412351"/>
</dbReference>
<sequence length="116" mass="13086">MTDQIIHEKRLLKLASVKQTPFLVGLFASFQTTHHLCLAIEYCPGGDLADRLLKGSIKQETTVFYAGCVVLGLQFLHKYNIIHRDIKTSNIVIGRDGYAKITDFGLAKRRKTHICL</sequence>
<evidence type="ECO:0000256" key="2">
    <source>
        <dbReference type="ARBA" id="ARBA00022527"/>
    </source>
</evidence>
<proteinExistence type="predicted"/>
<dbReference type="Proteomes" id="UP000008143">
    <property type="component" value="Chromosome 7"/>
</dbReference>
<accession>A0A8J1JWS5</accession>
<dbReference type="OrthoDB" id="2914378at2759"/>
<dbReference type="AGR" id="Xenbase:XB-GENE-29098567"/>
<evidence type="ECO:0000256" key="5">
    <source>
        <dbReference type="ARBA" id="ARBA00022777"/>
    </source>
</evidence>
<evidence type="ECO:0000313" key="11">
    <source>
        <dbReference type="RefSeq" id="XP_031762348.1"/>
    </source>
</evidence>
<dbReference type="GO" id="GO:0004674">
    <property type="term" value="F:protein serine/threonine kinase activity"/>
    <property type="evidence" value="ECO:0007669"/>
    <property type="project" value="UniProtKB-KW"/>
</dbReference>
<dbReference type="KEGG" id="xtr:116412351"/>
<dbReference type="OMA" id="RRKTHIC"/>
<evidence type="ECO:0000313" key="12">
    <source>
        <dbReference type="Xenbase" id="XB-GENE-29098567"/>
    </source>
</evidence>
<evidence type="ECO:0000256" key="8">
    <source>
        <dbReference type="ARBA" id="ARBA00048679"/>
    </source>
</evidence>
<feature type="domain" description="Protein kinase" evidence="9">
    <location>
        <begin position="1"/>
        <end position="116"/>
    </location>
</feature>
<evidence type="ECO:0000256" key="4">
    <source>
        <dbReference type="ARBA" id="ARBA00022741"/>
    </source>
</evidence>
<name>A0A8J1JWS5_XENTR</name>